<comment type="caution">
    <text evidence="1">The sequence shown here is derived from an EMBL/GenBank/DDBJ whole genome shotgun (WGS) entry which is preliminary data.</text>
</comment>
<accession>Q0F3H6</accession>
<organism evidence="1 2">
    <name type="scientific">Mariprofundus ferrooxydans PV-1</name>
    <dbReference type="NCBI Taxonomy" id="314345"/>
    <lineage>
        <taxon>Bacteria</taxon>
        <taxon>Pseudomonadati</taxon>
        <taxon>Pseudomonadota</taxon>
        <taxon>Candidatius Mariprofundia</taxon>
        <taxon>Mariprofundales</taxon>
        <taxon>Mariprofundaceae</taxon>
        <taxon>Mariprofundus</taxon>
    </lineage>
</organism>
<evidence type="ECO:0000313" key="2">
    <source>
        <dbReference type="Proteomes" id="UP000005297"/>
    </source>
</evidence>
<name>Q0F3H6_9PROT</name>
<dbReference type="AlphaFoldDB" id="Q0F3H6"/>
<protein>
    <submittedName>
        <fullName evidence="1">Uncharacterized protein</fullName>
    </submittedName>
</protein>
<sequence length="105" mass="12190">MLDIMKKLMMIAAGSALRVYGTLVPLASPGVFSVDSRKRLPMLLDKHKVVRDWRRCWQRHYAQRLKPAQRFLRMGFKVERRANLAAADAKWKKRAGMMTGQFKSI</sequence>
<dbReference type="EMBL" id="AATS01000001">
    <property type="protein sequence ID" value="EAU55965.1"/>
    <property type="molecule type" value="Genomic_DNA"/>
</dbReference>
<reference evidence="1 2" key="1">
    <citation type="submission" date="2006-09" db="EMBL/GenBank/DDBJ databases">
        <authorList>
            <person name="Emerson D."/>
            <person name="Ferriera S."/>
            <person name="Johnson J."/>
            <person name="Kravitz S."/>
            <person name="Halpern A."/>
            <person name="Remington K."/>
            <person name="Beeson K."/>
            <person name="Tran B."/>
            <person name="Rogers Y.-H."/>
            <person name="Friedman R."/>
            <person name="Venter J.C."/>
        </authorList>
    </citation>
    <scope>NUCLEOTIDE SEQUENCE [LARGE SCALE GENOMIC DNA]</scope>
    <source>
        <strain evidence="1 2">PV-1</strain>
    </source>
</reference>
<evidence type="ECO:0000313" key="1">
    <source>
        <dbReference type="EMBL" id="EAU55965.1"/>
    </source>
</evidence>
<keyword evidence="2" id="KW-1185">Reference proteome</keyword>
<dbReference type="InParanoid" id="Q0F3H6"/>
<dbReference type="Proteomes" id="UP000005297">
    <property type="component" value="Unassembled WGS sequence"/>
</dbReference>
<proteinExistence type="predicted"/>
<gene>
    <name evidence="1" type="ORF">SPV1_04073</name>
</gene>
<dbReference type="HOGENOM" id="CLU_2233281_0_0_0"/>